<dbReference type="AlphaFoldDB" id="A0A0A9H253"/>
<dbReference type="EMBL" id="GBRH01167054">
    <property type="protein sequence ID" value="JAE30842.1"/>
    <property type="molecule type" value="Transcribed_RNA"/>
</dbReference>
<proteinExistence type="predicted"/>
<protein>
    <submittedName>
        <fullName evidence="1">Uncharacterized protein</fullName>
    </submittedName>
</protein>
<reference evidence="1" key="2">
    <citation type="journal article" date="2015" name="Data Brief">
        <title>Shoot transcriptome of the giant reed, Arundo donax.</title>
        <authorList>
            <person name="Barrero R.A."/>
            <person name="Guerrero F.D."/>
            <person name="Moolhuijzen P."/>
            <person name="Goolsby J.A."/>
            <person name="Tidwell J."/>
            <person name="Bellgard S.E."/>
            <person name="Bellgard M.I."/>
        </authorList>
    </citation>
    <scope>NUCLEOTIDE SEQUENCE</scope>
    <source>
        <tissue evidence="1">Shoot tissue taken approximately 20 cm above the soil surface</tissue>
    </source>
</reference>
<name>A0A0A9H253_ARUDO</name>
<reference evidence="1" key="1">
    <citation type="submission" date="2014-09" db="EMBL/GenBank/DDBJ databases">
        <authorList>
            <person name="Magalhaes I.L.F."/>
            <person name="Oliveira U."/>
            <person name="Santos F.R."/>
            <person name="Vidigal T.H.D.A."/>
            <person name="Brescovit A.D."/>
            <person name="Santos A.J."/>
        </authorList>
    </citation>
    <scope>NUCLEOTIDE SEQUENCE</scope>
    <source>
        <tissue evidence="1">Shoot tissue taken approximately 20 cm above the soil surface</tissue>
    </source>
</reference>
<evidence type="ECO:0000313" key="1">
    <source>
        <dbReference type="EMBL" id="JAE30842.1"/>
    </source>
</evidence>
<accession>A0A0A9H253</accession>
<organism evidence="1">
    <name type="scientific">Arundo donax</name>
    <name type="common">Giant reed</name>
    <name type="synonym">Donax arundinaceus</name>
    <dbReference type="NCBI Taxonomy" id="35708"/>
    <lineage>
        <taxon>Eukaryota</taxon>
        <taxon>Viridiplantae</taxon>
        <taxon>Streptophyta</taxon>
        <taxon>Embryophyta</taxon>
        <taxon>Tracheophyta</taxon>
        <taxon>Spermatophyta</taxon>
        <taxon>Magnoliopsida</taxon>
        <taxon>Liliopsida</taxon>
        <taxon>Poales</taxon>
        <taxon>Poaceae</taxon>
        <taxon>PACMAD clade</taxon>
        <taxon>Arundinoideae</taxon>
        <taxon>Arundineae</taxon>
        <taxon>Arundo</taxon>
    </lineage>
</organism>
<sequence>MLSDRLNQVNAGSFINQKNSMRAVSFVGFLKRGKEQEQNTPGEYSLYLLILENTKELDLNL</sequence>